<dbReference type="Proteomes" id="UP000239735">
    <property type="component" value="Unassembled WGS sequence"/>
</dbReference>
<reference evidence="4" key="1">
    <citation type="submission" date="2018-02" db="EMBL/GenBank/DDBJ databases">
        <authorList>
            <person name="Hausmann B."/>
        </authorList>
    </citation>
    <scope>NUCLEOTIDE SEQUENCE [LARGE SCALE GENOMIC DNA]</scope>
    <source>
        <strain evidence="4">Peat soil MAG SbA5</strain>
    </source>
</reference>
<evidence type="ECO:0000313" key="4">
    <source>
        <dbReference type="Proteomes" id="UP000239735"/>
    </source>
</evidence>
<evidence type="ECO:0000256" key="1">
    <source>
        <dbReference type="SAM" id="SignalP"/>
    </source>
</evidence>
<dbReference type="PROSITE" id="PS50914">
    <property type="entry name" value="BON"/>
    <property type="match status" value="3"/>
</dbReference>
<dbReference type="Pfam" id="PF04972">
    <property type="entry name" value="BON"/>
    <property type="match status" value="3"/>
</dbReference>
<accession>A0A2N9L2C1</accession>
<dbReference type="InterPro" id="IPR007055">
    <property type="entry name" value="BON_dom"/>
</dbReference>
<dbReference type="Gene3D" id="3.30.1340.30">
    <property type="match status" value="3"/>
</dbReference>
<dbReference type="EMBL" id="OKRB01000001">
    <property type="protein sequence ID" value="SPE17351.1"/>
    <property type="molecule type" value="Genomic_DNA"/>
</dbReference>
<feature type="chain" id="PRO_5014821998" evidence="1">
    <location>
        <begin position="31"/>
        <end position="259"/>
    </location>
</feature>
<dbReference type="PANTHER" id="PTHR34606">
    <property type="entry name" value="BON DOMAIN-CONTAINING PROTEIN"/>
    <property type="match status" value="1"/>
</dbReference>
<feature type="domain" description="BON" evidence="2">
    <location>
        <begin position="29"/>
        <end position="99"/>
    </location>
</feature>
<evidence type="ECO:0000259" key="2">
    <source>
        <dbReference type="PROSITE" id="PS50914"/>
    </source>
</evidence>
<feature type="domain" description="BON" evidence="2">
    <location>
        <begin position="178"/>
        <end position="252"/>
    </location>
</feature>
<feature type="domain" description="BON" evidence="2">
    <location>
        <begin position="103"/>
        <end position="174"/>
    </location>
</feature>
<sequence>MTRIIRPSKTLVLAAAMIGLIVAVPPESRAAAGPQDLPSAVQAKLNKSQFKDVKVSADATGIVTLTGSVSLYEYKSDAEKNALHVKGIKAVRNLISVAGPTVSDADLEKKLGEQLTYNREGYGSMYDAITLQIQDGVVTLGGHSHDYPDRDSAVALAATTPGVKDVVDNIEVDPVSQMDWGIRIAVARAVYSFPSLSRYAIDPAHPIRISVQNGHVELYGLVDSQADKEAAGLRANTVPGVFSVENDLQVAGQPAEKKP</sequence>
<protein>
    <submittedName>
        <fullName evidence="3">Transport-associated protein</fullName>
    </submittedName>
</protein>
<dbReference type="InterPro" id="IPR051686">
    <property type="entry name" value="Lipoprotein_DolP"/>
</dbReference>
<proteinExistence type="predicted"/>
<evidence type="ECO:0000313" key="3">
    <source>
        <dbReference type="EMBL" id="SPE17351.1"/>
    </source>
</evidence>
<organism evidence="3 4">
    <name type="scientific">Candidatus Sulfuritelmatomonas gaucii</name>
    <dbReference type="NCBI Taxonomy" id="2043161"/>
    <lineage>
        <taxon>Bacteria</taxon>
        <taxon>Pseudomonadati</taxon>
        <taxon>Acidobacteriota</taxon>
        <taxon>Terriglobia</taxon>
        <taxon>Terriglobales</taxon>
        <taxon>Acidobacteriaceae</taxon>
        <taxon>Candidatus Sulfuritelmatomonas</taxon>
    </lineage>
</organism>
<dbReference type="AlphaFoldDB" id="A0A2N9L2C1"/>
<keyword evidence="1" id="KW-0732">Signal</keyword>
<dbReference type="PANTHER" id="PTHR34606:SF15">
    <property type="entry name" value="BON DOMAIN-CONTAINING PROTEIN"/>
    <property type="match status" value="1"/>
</dbReference>
<gene>
    <name evidence="3" type="ORF">SBA5_10037</name>
</gene>
<name>A0A2N9L2C1_9BACT</name>
<feature type="signal peptide" evidence="1">
    <location>
        <begin position="1"/>
        <end position="30"/>
    </location>
</feature>